<proteinExistence type="predicted"/>
<evidence type="ECO:0000313" key="1">
    <source>
        <dbReference type="EMBL" id="ABV97888.1"/>
    </source>
</evidence>
<sequence length="55" mass="5849">MRGVETSDLVQSHVAAVMGCRRWLAEGLDGVVGLLVFEVVVELAEHAVEQVAQSG</sequence>
<dbReference type="HOGENOM" id="CLU_3029754_0_0_11"/>
<dbReference type="KEGG" id="saq:Sare_2015"/>
<dbReference type="AlphaFoldDB" id="A8LZM5"/>
<gene>
    <name evidence="1" type="ordered locus">Sare_2015</name>
</gene>
<dbReference type="EMBL" id="CP000850">
    <property type="protein sequence ID" value="ABV97888.1"/>
    <property type="molecule type" value="Genomic_DNA"/>
</dbReference>
<name>A8LZM5_SALAI</name>
<protein>
    <submittedName>
        <fullName evidence="1">Uncharacterized protein</fullName>
    </submittedName>
</protein>
<dbReference type="PROSITE" id="PS51257">
    <property type="entry name" value="PROKAR_LIPOPROTEIN"/>
    <property type="match status" value="1"/>
</dbReference>
<reference evidence="1" key="1">
    <citation type="submission" date="2007-10" db="EMBL/GenBank/DDBJ databases">
        <title>Complete sequence of Salinispora arenicola CNS-205.</title>
        <authorList>
            <consortium name="US DOE Joint Genome Institute"/>
            <person name="Copeland A."/>
            <person name="Lucas S."/>
            <person name="Lapidus A."/>
            <person name="Barry K."/>
            <person name="Glavina del Rio T."/>
            <person name="Dalin E."/>
            <person name="Tice H."/>
            <person name="Pitluck S."/>
            <person name="Foster B."/>
            <person name="Schmutz J."/>
            <person name="Larimer F."/>
            <person name="Land M."/>
            <person name="Hauser L."/>
            <person name="Kyrpides N."/>
            <person name="Ivanova N."/>
            <person name="Jensen P.R."/>
            <person name="Moore B.S."/>
            <person name="Penn K."/>
            <person name="Jenkins C."/>
            <person name="Udwary D."/>
            <person name="Xiang L."/>
            <person name="Gontang E."/>
            <person name="Richardson P."/>
        </authorList>
    </citation>
    <scope>NUCLEOTIDE SEQUENCE [LARGE SCALE GENOMIC DNA]</scope>
    <source>
        <strain evidence="1">CNS-205</strain>
    </source>
</reference>
<organism evidence="1">
    <name type="scientific">Salinispora arenicola (strain CNS-205)</name>
    <dbReference type="NCBI Taxonomy" id="391037"/>
    <lineage>
        <taxon>Bacteria</taxon>
        <taxon>Bacillati</taxon>
        <taxon>Actinomycetota</taxon>
        <taxon>Actinomycetes</taxon>
        <taxon>Micromonosporales</taxon>
        <taxon>Micromonosporaceae</taxon>
        <taxon>Salinispora</taxon>
    </lineage>
</organism>
<accession>A8LZM5</accession>